<reference evidence="7 8" key="1">
    <citation type="journal article" date="2019" name="Genome Biol. Evol.">
        <title>Insights into the evolution of the New World diploid cottons (Gossypium, subgenus Houzingenia) based on genome sequencing.</title>
        <authorList>
            <person name="Grover C.E."/>
            <person name="Arick M.A. 2nd"/>
            <person name="Thrash A."/>
            <person name="Conover J.L."/>
            <person name="Sanders W.S."/>
            <person name="Peterson D.G."/>
            <person name="Frelichowski J.E."/>
            <person name="Scheffler J.A."/>
            <person name="Scheffler B.E."/>
            <person name="Wendel J.F."/>
        </authorList>
    </citation>
    <scope>NUCLEOTIDE SEQUENCE [LARGE SCALE GENOMIC DNA]</scope>
    <source>
        <strain evidence="7">8</strain>
        <tissue evidence="7">Leaf</tissue>
    </source>
</reference>
<dbReference type="EMBL" id="JABEZW010000004">
    <property type="protein sequence ID" value="MBA0763652.1"/>
    <property type="molecule type" value="Genomic_DNA"/>
</dbReference>
<keyword evidence="2" id="KW-0813">Transport</keyword>
<name>A0A7J9DSD4_9ROSI</name>
<feature type="region of interest" description="Disordered" evidence="5">
    <location>
        <begin position="334"/>
        <end position="441"/>
    </location>
</feature>
<evidence type="ECO:0000256" key="1">
    <source>
        <dbReference type="ARBA" id="ARBA00004308"/>
    </source>
</evidence>
<dbReference type="InterPro" id="IPR050840">
    <property type="entry name" value="Adaptor_Complx_Large_Subunit"/>
</dbReference>
<protein>
    <recommendedName>
        <fullName evidence="6">Clathrin/coatomer adaptor adaptin-like N-terminal domain-containing protein</fullName>
    </recommendedName>
</protein>
<evidence type="ECO:0000256" key="3">
    <source>
        <dbReference type="ARBA" id="ARBA00022927"/>
    </source>
</evidence>
<feature type="domain" description="Clathrin/coatomer adaptor adaptin-like N-terminal" evidence="6">
    <location>
        <begin position="1"/>
        <end position="167"/>
    </location>
</feature>
<dbReference type="SUPFAM" id="SSF48371">
    <property type="entry name" value="ARM repeat"/>
    <property type="match status" value="1"/>
</dbReference>
<dbReference type="Pfam" id="PF01602">
    <property type="entry name" value="Adaptin_N"/>
    <property type="match status" value="1"/>
</dbReference>
<comment type="caution">
    <text evidence="7">The sequence shown here is derived from an EMBL/GenBank/DDBJ whole genome shotgun (WGS) entry which is preliminary data.</text>
</comment>
<feature type="compositionally biased region" description="Polar residues" evidence="5">
    <location>
        <begin position="351"/>
        <end position="368"/>
    </location>
</feature>
<keyword evidence="4" id="KW-0472">Membrane</keyword>
<dbReference type="Proteomes" id="UP000593568">
    <property type="component" value="Unassembled WGS sequence"/>
</dbReference>
<proteinExistence type="predicted"/>
<dbReference type="GO" id="GO:0012505">
    <property type="term" value="C:endomembrane system"/>
    <property type="evidence" value="ECO:0007669"/>
    <property type="project" value="UniProtKB-SubCell"/>
</dbReference>
<dbReference type="InterPro" id="IPR002553">
    <property type="entry name" value="Clathrin/coatomer_adapt-like_N"/>
</dbReference>
<sequence>MTKSTNVEVIVDRMIDYMNSINDNHYKTEIASRCVELAEQFAPSNQWFIQTMNKVFELAGDLVNIKVAHNLMRLIAEGFGEDDDTADSQLRSSAVESYLHILGEPKLPSVFLQVICWVLGEYGTADGKYSASYITGKLCDVAEAYSNDETVKAYAVTALMKIYAFEIAAGRKVDMLPEVGFQALDYKFILCKCILIAVFDVVDYLHLLITFSPLFQVDKALSFLNGYIQESIEKGAQPYIPESERTGMLNISNFRNQDHHEASSHGLRFEAYELPKQTVQARIPPASLASTELVPVPEPMYPRESYQTTTVPSVSSDAASTELKLRLDGVQKRWGRQTHFPSTSTSNSTSLKTVNGITQVDGSNTANSRTRETYDSRKQVEISPEKQKLAASLFGGPSKTEKKSATGHKSSKPSSHMVKSHAPKSSMEVASEKTSVQQPPDLLDFGEPSVKSTAPSLDPFKDLEGLLEPTTQVSSAVNHSSTAAVTKSPDIMGLYTETTAGAHHKDSDILSGLSNAPITNMVGGTTTMQVAQSSKGPNLKDSLEKDALVRQMGVTPSSQNPNLFKDLLG</sequence>
<comment type="subcellular location">
    <subcellularLocation>
        <location evidence="1">Endomembrane system</location>
    </subcellularLocation>
</comment>
<gene>
    <name evidence="7" type="ORF">Gotri_013078</name>
</gene>
<dbReference type="InterPro" id="IPR016024">
    <property type="entry name" value="ARM-type_fold"/>
</dbReference>
<evidence type="ECO:0000313" key="8">
    <source>
        <dbReference type="Proteomes" id="UP000593568"/>
    </source>
</evidence>
<dbReference type="InterPro" id="IPR011989">
    <property type="entry name" value="ARM-like"/>
</dbReference>
<keyword evidence="8" id="KW-1185">Reference proteome</keyword>
<evidence type="ECO:0000256" key="4">
    <source>
        <dbReference type="ARBA" id="ARBA00023136"/>
    </source>
</evidence>
<dbReference type="PANTHER" id="PTHR22780">
    <property type="entry name" value="ADAPTIN, ALPHA/GAMMA/EPSILON"/>
    <property type="match status" value="1"/>
</dbReference>
<evidence type="ECO:0000256" key="2">
    <source>
        <dbReference type="ARBA" id="ARBA00022448"/>
    </source>
</evidence>
<organism evidence="7 8">
    <name type="scientific">Gossypium trilobum</name>
    <dbReference type="NCBI Taxonomy" id="34281"/>
    <lineage>
        <taxon>Eukaryota</taxon>
        <taxon>Viridiplantae</taxon>
        <taxon>Streptophyta</taxon>
        <taxon>Embryophyta</taxon>
        <taxon>Tracheophyta</taxon>
        <taxon>Spermatophyta</taxon>
        <taxon>Magnoliopsida</taxon>
        <taxon>eudicotyledons</taxon>
        <taxon>Gunneridae</taxon>
        <taxon>Pentapetalae</taxon>
        <taxon>rosids</taxon>
        <taxon>malvids</taxon>
        <taxon>Malvales</taxon>
        <taxon>Malvaceae</taxon>
        <taxon>Malvoideae</taxon>
        <taxon>Gossypium</taxon>
    </lineage>
</organism>
<feature type="compositionally biased region" description="Basic and acidic residues" evidence="5">
    <location>
        <begin position="369"/>
        <end position="388"/>
    </location>
</feature>
<dbReference type="AlphaFoldDB" id="A0A7J9DSD4"/>
<evidence type="ECO:0000256" key="5">
    <source>
        <dbReference type="SAM" id="MobiDB-lite"/>
    </source>
</evidence>
<accession>A0A7J9DSD4</accession>
<dbReference type="GO" id="GO:0016192">
    <property type="term" value="P:vesicle-mediated transport"/>
    <property type="evidence" value="ECO:0007669"/>
    <property type="project" value="InterPro"/>
</dbReference>
<dbReference type="GO" id="GO:0006886">
    <property type="term" value="P:intracellular protein transport"/>
    <property type="evidence" value="ECO:0007669"/>
    <property type="project" value="InterPro"/>
</dbReference>
<evidence type="ECO:0000259" key="6">
    <source>
        <dbReference type="Pfam" id="PF01602"/>
    </source>
</evidence>
<keyword evidence="3" id="KW-0653">Protein transport</keyword>
<dbReference type="GO" id="GO:0030117">
    <property type="term" value="C:membrane coat"/>
    <property type="evidence" value="ECO:0007669"/>
    <property type="project" value="InterPro"/>
</dbReference>
<evidence type="ECO:0000313" key="7">
    <source>
        <dbReference type="EMBL" id="MBA0763652.1"/>
    </source>
</evidence>
<dbReference type="Gene3D" id="1.25.10.10">
    <property type="entry name" value="Leucine-rich Repeat Variant"/>
    <property type="match status" value="1"/>
</dbReference>